<sequence length="828" mass="94739">MSDSSQHKEIDAFFNFFATFNLTRPVSTVGDLSDGAALFEILSEVDTDYFRQSTRPSAQPSDNWVLRFGALKRLYRLMTQYFSDVLQKPTAGLDVPNLQAMAKDHQLQATLIMCRLTIAIGVQCEKNKEFIDKIQGLSETDQHYLMKAIEQVMTRINTSSSAQDVSEASMTEDDHYYRIQSEKSQILSEKETVEKAYQTLMEEHRQLQSTHDDVISEKEDALAQLREARREADRSRGDSKADVMMRAEIDRLRTELQKSEDNLAMAESELDKQTNLVTDLTKKIDELQSKADEATKLKDQVDEYRHAADKLGKMENVMEKYKKKLQEGADLRQHVKTLEKQNADLVDKNASLEEEYRKVAAFKPLIESYKGQIADLEARTSSRAQEIDTLKFELDQTRTKLKITTEERAKDSETLELYQERVRELELANQAPSKRVRANSDAPKSESTGESTGEVIQADDDDDAGDEMGLGGELNDAMTGTTMTDLKLQIRKLKRELEAVKKNEVDASRVLILENLLEDANRMKSRYEADYLTAHREKLVLQRDLEEIRSGKSMGDGAEAAIALRQRLNESVEELDTLRKSFAELEVKFDTQGKELTIAKSDLTLVNKDQLDILSSLRDSVNEDKAGLEEEITRLQKQNKEFGEKNRMQLEQINGLLLEKVNLQSEGIGQREKMLQRERDFGELRATLSGKDLPEDIKSRLLGLHEENIMLREQNKTNNEKLVKARAFIKNQDKLFKEEQASKAGLTSGTFEEAETSFRSQIKILEDELSRQKTLMKDLHRRYMREQELMLSVVHNVGMNSARGHLGTQRGNRSAWLPNQRNATRLQR</sequence>
<evidence type="ECO:0000256" key="5">
    <source>
        <dbReference type="SAM" id="MobiDB-lite"/>
    </source>
</evidence>
<keyword evidence="9" id="KW-1185">Reference proteome</keyword>
<evidence type="ECO:0000256" key="2">
    <source>
        <dbReference type="ARBA" id="ARBA00022490"/>
    </source>
</evidence>
<feature type="coiled-coil region" evidence="4">
    <location>
        <begin position="190"/>
        <end position="355"/>
    </location>
</feature>
<dbReference type="CDD" id="cd22211">
    <property type="entry name" value="HkD_SF"/>
    <property type="match status" value="1"/>
</dbReference>
<dbReference type="EMBL" id="JBANRG010000069">
    <property type="protein sequence ID" value="KAK7440268.1"/>
    <property type="molecule type" value="Genomic_DNA"/>
</dbReference>
<dbReference type="Proteomes" id="UP001498398">
    <property type="component" value="Unassembled WGS sequence"/>
</dbReference>
<protein>
    <recommendedName>
        <fullName evidence="10">HOOK-domain-containing protein</fullName>
    </recommendedName>
</protein>
<dbReference type="InterPro" id="IPR043936">
    <property type="entry name" value="HOOK_N"/>
</dbReference>
<comment type="caution">
    <text evidence="8">The sequence shown here is derived from an EMBL/GenBank/DDBJ whole genome shotgun (WGS) entry which is preliminary data.</text>
</comment>
<evidence type="ECO:0000256" key="4">
    <source>
        <dbReference type="SAM" id="Coils"/>
    </source>
</evidence>
<dbReference type="InterPro" id="IPR036872">
    <property type="entry name" value="CH_dom_sf"/>
</dbReference>
<feature type="region of interest" description="Disordered" evidence="5">
    <location>
        <begin position="429"/>
        <end position="466"/>
    </location>
</feature>
<accession>A0ABR1IST9</accession>
<evidence type="ECO:0000256" key="1">
    <source>
        <dbReference type="ARBA" id="ARBA00004496"/>
    </source>
</evidence>
<keyword evidence="3 4" id="KW-0175">Coiled coil</keyword>
<evidence type="ECO:0000256" key="3">
    <source>
        <dbReference type="ARBA" id="ARBA00023054"/>
    </source>
</evidence>
<dbReference type="PANTHER" id="PTHR18947">
    <property type="entry name" value="HOOK PROTEINS"/>
    <property type="match status" value="1"/>
</dbReference>
<dbReference type="PANTHER" id="PTHR18947:SF28">
    <property type="entry name" value="GIRDIN, ISOFORM A"/>
    <property type="match status" value="1"/>
</dbReference>
<evidence type="ECO:0000259" key="6">
    <source>
        <dbReference type="Pfam" id="PF05622"/>
    </source>
</evidence>
<dbReference type="Gene3D" id="1.10.418.10">
    <property type="entry name" value="Calponin-like domain"/>
    <property type="match status" value="1"/>
</dbReference>
<reference evidence="8 9" key="1">
    <citation type="submission" date="2024-01" db="EMBL/GenBank/DDBJ databases">
        <title>A draft genome for the cacao thread blight pathogen Marasmiellus scandens.</title>
        <authorList>
            <person name="Baruah I.K."/>
            <person name="Leung J."/>
            <person name="Bukari Y."/>
            <person name="Amoako-Attah I."/>
            <person name="Meinhardt L.W."/>
            <person name="Bailey B.A."/>
            <person name="Cohen S.P."/>
        </authorList>
    </citation>
    <scope>NUCLEOTIDE SEQUENCE [LARGE SCALE GENOMIC DNA]</scope>
    <source>
        <strain evidence="8 9">GH-19</strain>
    </source>
</reference>
<gene>
    <name evidence="8" type="ORF">VKT23_017208</name>
</gene>
<comment type="subcellular location">
    <subcellularLocation>
        <location evidence="1">Cytoplasm</location>
    </subcellularLocation>
</comment>
<dbReference type="SUPFAM" id="SSF116907">
    <property type="entry name" value="Hook domain"/>
    <property type="match status" value="1"/>
</dbReference>
<dbReference type="Pfam" id="PF19047">
    <property type="entry name" value="HOOK_N"/>
    <property type="match status" value="1"/>
</dbReference>
<proteinExistence type="predicted"/>
<evidence type="ECO:0008006" key="10">
    <source>
        <dbReference type="Google" id="ProtNLM"/>
    </source>
</evidence>
<feature type="domain" description="Hook C-terminal" evidence="6">
    <location>
        <begin position="193"/>
        <end position="590"/>
    </location>
</feature>
<evidence type="ECO:0000313" key="8">
    <source>
        <dbReference type="EMBL" id="KAK7440268.1"/>
    </source>
</evidence>
<feature type="region of interest" description="Disordered" evidence="5">
    <location>
        <begin position="802"/>
        <end position="828"/>
    </location>
</feature>
<feature type="compositionally biased region" description="Acidic residues" evidence="5">
    <location>
        <begin position="457"/>
        <end position="466"/>
    </location>
</feature>
<feature type="domain" description="HOOK N-terminal" evidence="7">
    <location>
        <begin position="11"/>
        <end position="150"/>
    </location>
</feature>
<keyword evidence="2" id="KW-0963">Cytoplasm</keyword>
<feature type="coiled-coil region" evidence="4">
    <location>
        <begin position="561"/>
        <end position="645"/>
    </location>
</feature>
<dbReference type="Pfam" id="PF05622">
    <property type="entry name" value="HOOK"/>
    <property type="match status" value="1"/>
</dbReference>
<evidence type="ECO:0000313" key="9">
    <source>
        <dbReference type="Proteomes" id="UP001498398"/>
    </source>
</evidence>
<organism evidence="8 9">
    <name type="scientific">Marasmiellus scandens</name>
    <dbReference type="NCBI Taxonomy" id="2682957"/>
    <lineage>
        <taxon>Eukaryota</taxon>
        <taxon>Fungi</taxon>
        <taxon>Dikarya</taxon>
        <taxon>Basidiomycota</taxon>
        <taxon>Agaricomycotina</taxon>
        <taxon>Agaricomycetes</taxon>
        <taxon>Agaricomycetidae</taxon>
        <taxon>Agaricales</taxon>
        <taxon>Marasmiineae</taxon>
        <taxon>Omphalotaceae</taxon>
        <taxon>Marasmiellus</taxon>
    </lineage>
</organism>
<name>A0ABR1IST9_9AGAR</name>
<evidence type="ECO:0000259" key="7">
    <source>
        <dbReference type="Pfam" id="PF19047"/>
    </source>
</evidence>
<feature type="compositionally biased region" description="Polar residues" evidence="5">
    <location>
        <begin position="809"/>
        <end position="828"/>
    </location>
</feature>
<dbReference type="InterPro" id="IPR008636">
    <property type="entry name" value="Hook_C"/>
</dbReference>
<feature type="coiled-coil region" evidence="4">
    <location>
        <begin position="483"/>
        <end position="530"/>
    </location>
</feature>